<protein>
    <recommendedName>
        <fullName evidence="3">Cyclic lactone autoinducer peptide</fullName>
    </recommendedName>
</protein>
<name>A0ABV2F3M0_9BACL</name>
<evidence type="ECO:0000313" key="1">
    <source>
        <dbReference type="EMBL" id="MET3546339.1"/>
    </source>
</evidence>
<keyword evidence="2" id="KW-1185">Reference proteome</keyword>
<dbReference type="Proteomes" id="UP001549098">
    <property type="component" value="Unassembled WGS sequence"/>
</dbReference>
<organism evidence="1 2">
    <name type="scientific">Paenibacillus favisporus</name>
    <dbReference type="NCBI Taxonomy" id="221028"/>
    <lineage>
        <taxon>Bacteria</taxon>
        <taxon>Bacillati</taxon>
        <taxon>Bacillota</taxon>
        <taxon>Bacilli</taxon>
        <taxon>Bacillales</taxon>
        <taxon>Paenibacillaceae</taxon>
        <taxon>Paenibacillus</taxon>
    </lineage>
</organism>
<sequence length="42" mass="4972">MRTSMSALFLYRMLLNRLRLTCVRKADILVKDKPEIENVDSM</sequence>
<proteinExistence type="predicted"/>
<dbReference type="EMBL" id="JBEPLV010000003">
    <property type="protein sequence ID" value="MET3546339.1"/>
    <property type="molecule type" value="Genomic_DNA"/>
</dbReference>
<dbReference type="RefSeq" id="WP_354497704.1">
    <property type="nucleotide sequence ID" value="NZ_JBEPLV010000003.1"/>
</dbReference>
<accession>A0ABV2F3M0</accession>
<gene>
    <name evidence="1" type="ORF">ABID47_002955</name>
</gene>
<evidence type="ECO:0008006" key="3">
    <source>
        <dbReference type="Google" id="ProtNLM"/>
    </source>
</evidence>
<comment type="caution">
    <text evidence="1">The sequence shown here is derived from an EMBL/GenBank/DDBJ whole genome shotgun (WGS) entry which is preliminary data.</text>
</comment>
<evidence type="ECO:0000313" key="2">
    <source>
        <dbReference type="Proteomes" id="UP001549098"/>
    </source>
</evidence>
<reference evidence="1 2" key="1">
    <citation type="submission" date="2024-06" db="EMBL/GenBank/DDBJ databases">
        <title>Genomic Encyclopedia of Type Strains, Phase IV (KMG-IV): sequencing the most valuable type-strain genomes for metagenomic binning, comparative biology and taxonomic classification.</title>
        <authorList>
            <person name="Goeker M."/>
        </authorList>
    </citation>
    <scope>NUCLEOTIDE SEQUENCE [LARGE SCALE GENOMIC DNA]</scope>
    <source>
        <strain evidence="1 2">DSM 17253</strain>
    </source>
</reference>